<dbReference type="STRING" id="556484.B7G0Y2"/>
<evidence type="ECO:0000256" key="7">
    <source>
        <dbReference type="ARBA" id="ARBA00023242"/>
    </source>
</evidence>
<sequence>EDETRQHPYDVERWLVYLDAVDDWMVTDQQSPSFRRLVGQWIGQRALCRLPRSYKLWKRHWEFLVDTLSLLDDDDSNDNDDNNNNTTSVVVAFERALVTLSAYPRVWVAYIDFLRTHPGCCSVTHVRRTVNRALQTVAIAQHEKVWPGIVEWFGTEPHDDTTPTPRWTLPLETRVRILQRYVTFQPRYGRDLCDFLGRHGLWGQAAVAFQRLWNANPASTRSVELLATDSGSSSAAAVTTHTATTARNDRSTIRPDLDDTAWADFCPLVWTSLADAWIRQGLFDLARSVYEEGLQKVHTIRDFSILYNAYLTLEEGLLEAAVATHLTSRRPLLLNAVLLRQNPHHVGEWLERAKLYQSVNQPGQATATLEEALRTVVANKAVHGRPSELVAALSNLYETVRNDAAAARSMLERICVHHGYAFAKTDDLAECWATWVELELKQEAWDDALLLARQAVAVGSGTRKLHLTQSLRLWDLLLDLEESLGTTQTTKDAYNRALEIKAATVQHVLNYGTFLTEQKYFEESFTAYERGIELFAFPHAGAKLLWKAYLEAFLDRYQGTKVERARDLFQRCLEACPAEDAADFYMMNGEFEETYGLTRRALSVYRAMCHRVPKEERLVAYQLYVAKTIRYLGVTATRDIYQEAIENLADKDSSKLCVEFAKMETGLEQLDRARAIFTYGAQMADPRRLPEYWKTWNEFEIAHGNEETFREMLRVKRSVEAAFST</sequence>
<evidence type="ECO:0000259" key="9">
    <source>
        <dbReference type="Pfam" id="PF23231"/>
    </source>
</evidence>
<dbReference type="Pfam" id="PF23233">
    <property type="entry name" value="HAT_Syf1_CNRKL1_N"/>
    <property type="match status" value="1"/>
</dbReference>
<evidence type="ECO:0008006" key="13">
    <source>
        <dbReference type="Google" id="ProtNLM"/>
    </source>
</evidence>
<dbReference type="PaxDb" id="2850-Phatr13053"/>
<dbReference type="InterPro" id="IPR003107">
    <property type="entry name" value="HAT"/>
</dbReference>
<evidence type="ECO:0000256" key="4">
    <source>
        <dbReference type="ARBA" id="ARBA00022728"/>
    </source>
</evidence>
<keyword evidence="7" id="KW-0539">Nucleus</keyword>
<dbReference type="eggNOG" id="KOG2047">
    <property type="taxonomic scope" value="Eukaryota"/>
</dbReference>
<evidence type="ECO:0000313" key="12">
    <source>
        <dbReference type="Proteomes" id="UP000000759"/>
    </source>
</evidence>
<evidence type="ECO:0000256" key="5">
    <source>
        <dbReference type="ARBA" id="ARBA00022737"/>
    </source>
</evidence>
<dbReference type="InParanoid" id="B7G0Y2"/>
<evidence type="ECO:0000256" key="6">
    <source>
        <dbReference type="ARBA" id="ARBA00023187"/>
    </source>
</evidence>
<dbReference type="PANTHER" id="PTHR11246">
    <property type="entry name" value="PRE-MRNA SPLICING FACTOR"/>
    <property type="match status" value="1"/>
</dbReference>
<dbReference type="InterPro" id="IPR055430">
    <property type="entry name" value="HAT_Syf1_CNRKL1_C"/>
</dbReference>
<protein>
    <recommendedName>
        <fullName evidence="13">Pre-mRNA-splicing factor SYF1</fullName>
    </recommendedName>
</protein>
<evidence type="ECO:0000256" key="3">
    <source>
        <dbReference type="ARBA" id="ARBA00022664"/>
    </source>
</evidence>
<reference evidence="11 12" key="1">
    <citation type="journal article" date="2008" name="Nature">
        <title>The Phaeodactylum genome reveals the evolutionary history of diatom genomes.</title>
        <authorList>
            <person name="Bowler C."/>
            <person name="Allen A.E."/>
            <person name="Badger J.H."/>
            <person name="Grimwood J."/>
            <person name="Jabbari K."/>
            <person name="Kuo A."/>
            <person name="Maheswari U."/>
            <person name="Martens C."/>
            <person name="Maumus F."/>
            <person name="Otillar R.P."/>
            <person name="Rayko E."/>
            <person name="Salamov A."/>
            <person name="Vandepoele K."/>
            <person name="Beszteri B."/>
            <person name="Gruber A."/>
            <person name="Heijde M."/>
            <person name="Katinka M."/>
            <person name="Mock T."/>
            <person name="Valentin K."/>
            <person name="Verret F."/>
            <person name="Berges J.A."/>
            <person name="Brownlee C."/>
            <person name="Cadoret J.P."/>
            <person name="Chiovitti A."/>
            <person name="Choi C.J."/>
            <person name="Coesel S."/>
            <person name="De Martino A."/>
            <person name="Detter J.C."/>
            <person name="Durkin C."/>
            <person name="Falciatore A."/>
            <person name="Fournet J."/>
            <person name="Haruta M."/>
            <person name="Huysman M.J."/>
            <person name="Jenkins B.D."/>
            <person name="Jiroutova K."/>
            <person name="Jorgensen R.E."/>
            <person name="Joubert Y."/>
            <person name="Kaplan A."/>
            <person name="Kroger N."/>
            <person name="Kroth P.G."/>
            <person name="La Roche J."/>
            <person name="Lindquist E."/>
            <person name="Lommer M."/>
            <person name="Martin-Jezequel V."/>
            <person name="Lopez P.J."/>
            <person name="Lucas S."/>
            <person name="Mangogna M."/>
            <person name="McGinnis K."/>
            <person name="Medlin L.K."/>
            <person name="Montsant A."/>
            <person name="Oudot-Le Secq M.P."/>
            <person name="Napoli C."/>
            <person name="Obornik M."/>
            <person name="Parker M.S."/>
            <person name="Petit J.L."/>
            <person name="Porcel B.M."/>
            <person name="Poulsen N."/>
            <person name="Robison M."/>
            <person name="Rychlewski L."/>
            <person name="Rynearson T.A."/>
            <person name="Schmutz J."/>
            <person name="Shapiro H."/>
            <person name="Siaut M."/>
            <person name="Stanley M."/>
            <person name="Sussman M.R."/>
            <person name="Taylor A.R."/>
            <person name="Vardi A."/>
            <person name="von Dassow P."/>
            <person name="Vyverman W."/>
            <person name="Willis A."/>
            <person name="Wyrwicz L.S."/>
            <person name="Rokhsar D.S."/>
            <person name="Weissenbach J."/>
            <person name="Armbrust E.V."/>
            <person name="Green B.R."/>
            <person name="Van de Peer Y."/>
            <person name="Grigoriev I.V."/>
        </authorList>
    </citation>
    <scope>NUCLEOTIDE SEQUENCE [LARGE SCALE GENOMIC DNA]</scope>
    <source>
        <strain evidence="11 12">CCAP 1055/1</strain>
    </source>
</reference>
<dbReference type="KEGG" id="pti:PHATRDRAFT_13053"/>
<dbReference type="GO" id="GO:0071007">
    <property type="term" value="C:U2-type catalytic step 2 spliceosome"/>
    <property type="evidence" value="ECO:0007669"/>
    <property type="project" value="TreeGrafter"/>
</dbReference>
<evidence type="ECO:0000313" key="11">
    <source>
        <dbReference type="EMBL" id="EEC47594.1"/>
    </source>
</evidence>
<dbReference type="InterPro" id="IPR056350">
    <property type="entry name" value="HAT_Syf1_central"/>
</dbReference>
<dbReference type="InterPro" id="IPR045075">
    <property type="entry name" value="Syf1-like"/>
</dbReference>
<feature type="domain" description="Pre-mRNA-splicing factor Syf1/CRNKL1-like C-terminal HAT-repeats" evidence="9">
    <location>
        <begin position="382"/>
        <end position="725"/>
    </location>
</feature>
<dbReference type="Gene3D" id="1.25.40.10">
    <property type="entry name" value="Tetratricopeptide repeat domain"/>
    <property type="match status" value="3"/>
</dbReference>
<feature type="domain" description="Pre-mRNA-splicing factor SYF1 central HAT repeats" evidence="8">
    <location>
        <begin position="325"/>
        <end position="376"/>
    </location>
</feature>
<dbReference type="InterPro" id="IPR011990">
    <property type="entry name" value="TPR-like_helical_dom_sf"/>
</dbReference>
<dbReference type="RefSeq" id="XP_002180942.1">
    <property type="nucleotide sequence ID" value="XM_002180906.1"/>
</dbReference>
<dbReference type="GO" id="GO:0000974">
    <property type="term" value="C:Prp19 complex"/>
    <property type="evidence" value="ECO:0007669"/>
    <property type="project" value="TreeGrafter"/>
</dbReference>
<dbReference type="Proteomes" id="UP000000759">
    <property type="component" value="Chromosome 10"/>
</dbReference>
<dbReference type="EMBL" id="CM000613">
    <property type="protein sequence ID" value="EEC47594.1"/>
    <property type="molecule type" value="Genomic_DNA"/>
</dbReference>
<dbReference type="SMART" id="SM00386">
    <property type="entry name" value="HAT"/>
    <property type="match status" value="8"/>
</dbReference>
<keyword evidence="12" id="KW-1185">Reference proteome</keyword>
<keyword evidence="4" id="KW-0747">Spliceosome</keyword>
<organism evidence="11 12">
    <name type="scientific">Phaeodactylum tricornutum (strain CCAP 1055/1)</name>
    <dbReference type="NCBI Taxonomy" id="556484"/>
    <lineage>
        <taxon>Eukaryota</taxon>
        <taxon>Sar</taxon>
        <taxon>Stramenopiles</taxon>
        <taxon>Ochrophyta</taxon>
        <taxon>Bacillariophyta</taxon>
        <taxon>Bacillariophyceae</taxon>
        <taxon>Bacillariophycidae</taxon>
        <taxon>Naviculales</taxon>
        <taxon>Phaeodactylaceae</taxon>
        <taxon>Phaeodactylum</taxon>
    </lineage>
</organism>
<comment type="subcellular location">
    <subcellularLocation>
        <location evidence="1">Nucleus</location>
    </subcellularLocation>
</comment>
<dbReference type="OrthoDB" id="10067343at2759"/>
<dbReference type="PANTHER" id="PTHR11246:SF5">
    <property type="entry name" value="PRE-MRNA-SPLICING FACTOR SYF1"/>
    <property type="match status" value="1"/>
</dbReference>
<dbReference type="Pfam" id="PF23231">
    <property type="entry name" value="HAT_Syf1_CNRKL1_C"/>
    <property type="match status" value="1"/>
</dbReference>
<dbReference type="GO" id="GO:0071014">
    <property type="term" value="C:post-mRNA release spliceosomal complex"/>
    <property type="evidence" value="ECO:0007669"/>
    <property type="project" value="TreeGrafter"/>
</dbReference>
<dbReference type="InterPro" id="IPR055433">
    <property type="entry name" value="HAT_Syf1-like_N"/>
</dbReference>
<dbReference type="GO" id="GO:0000349">
    <property type="term" value="P:generation of catalytic spliceosome for first transesterification step"/>
    <property type="evidence" value="ECO:0007669"/>
    <property type="project" value="TreeGrafter"/>
</dbReference>
<feature type="non-terminal residue" evidence="11">
    <location>
        <position position="1"/>
    </location>
</feature>
<name>B7G0Y2_PHATC</name>
<comment type="similarity">
    <text evidence="2">Belongs to the crooked-neck family.</text>
</comment>
<proteinExistence type="inferred from homology"/>
<gene>
    <name evidence="11" type="ORF">PHATRDRAFT_13053</name>
</gene>
<accession>B7G0Y2</accession>
<evidence type="ECO:0000259" key="8">
    <source>
        <dbReference type="Pfam" id="PF23220"/>
    </source>
</evidence>
<evidence type="ECO:0000256" key="1">
    <source>
        <dbReference type="ARBA" id="ARBA00004123"/>
    </source>
</evidence>
<feature type="non-terminal residue" evidence="11">
    <location>
        <position position="725"/>
    </location>
</feature>
<dbReference type="SUPFAM" id="SSF48452">
    <property type="entry name" value="TPR-like"/>
    <property type="match status" value="2"/>
</dbReference>
<keyword evidence="3" id="KW-0507">mRNA processing</keyword>
<reference evidence="12" key="2">
    <citation type="submission" date="2008-08" db="EMBL/GenBank/DDBJ databases">
        <authorList>
            <consortium name="Diatom Consortium"/>
            <person name="Grigoriev I."/>
            <person name="Grimwood J."/>
            <person name="Kuo A."/>
            <person name="Otillar R.P."/>
            <person name="Salamov A."/>
            <person name="Detter J.C."/>
            <person name="Lindquist E."/>
            <person name="Shapiro H."/>
            <person name="Lucas S."/>
            <person name="Glavina del Rio T."/>
            <person name="Pitluck S."/>
            <person name="Rokhsar D."/>
            <person name="Bowler C."/>
        </authorList>
    </citation>
    <scope>GENOME REANNOTATION</scope>
    <source>
        <strain evidence="12">CCAP 1055/1</strain>
    </source>
</reference>
<dbReference type="GeneID" id="7201626"/>
<feature type="domain" description="Pre-mRNA-splicing factor SYF1 central HAT repeats" evidence="8">
    <location>
        <begin position="264"/>
        <end position="322"/>
    </location>
</feature>
<dbReference type="Pfam" id="PF23220">
    <property type="entry name" value="HAT_Syf1_M"/>
    <property type="match status" value="2"/>
</dbReference>
<dbReference type="AlphaFoldDB" id="B7G0Y2"/>
<keyword evidence="6" id="KW-0508">mRNA splicing</keyword>
<feature type="domain" description="Pre-mRNA-splicing factor Syf1-like N-terminal HAT-repeats" evidence="10">
    <location>
        <begin position="1"/>
        <end position="186"/>
    </location>
</feature>
<keyword evidence="5" id="KW-0677">Repeat</keyword>
<evidence type="ECO:0000259" key="10">
    <source>
        <dbReference type="Pfam" id="PF23233"/>
    </source>
</evidence>
<evidence type="ECO:0000256" key="2">
    <source>
        <dbReference type="ARBA" id="ARBA00008644"/>
    </source>
</evidence>